<dbReference type="Proteomes" id="UP000031718">
    <property type="component" value="Segment"/>
</dbReference>
<evidence type="ECO:0000313" key="2">
    <source>
        <dbReference type="Proteomes" id="UP000031718"/>
    </source>
</evidence>
<proteinExistence type="predicted"/>
<name>A0A0B4ZXM4_9CAUD</name>
<sequence length="104" mass="11538">MTDWDWVDQHIDTQLTIQERGCYSNPFFELKDDLVVTVDGARWTPTGWGEATIGGERYLHNWDESPADVPDYWGEDVCDGDVPPGLVSAGLSIRSNTASCSLTS</sequence>
<gene>
    <name evidence="1" type="primary">15</name>
    <name evidence="1" type="ORF">COSMO_15</name>
</gene>
<dbReference type="EMBL" id="KP027195">
    <property type="protein sequence ID" value="AJD82087.1"/>
    <property type="molecule type" value="Genomic_DNA"/>
</dbReference>
<accession>A0A0B4ZXM4</accession>
<protein>
    <submittedName>
        <fullName evidence="1">Uncharacterized protein</fullName>
    </submittedName>
</protein>
<evidence type="ECO:0000313" key="1">
    <source>
        <dbReference type="EMBL" id="AJD82087.1"/>
    </source>
</evidence>
<organism evidence="1 2">
    <name type="scientific">Mycobacterium phage Cosmo</name>
    <dbReference type="NCBI Taxonomy" id="1567467"/>
    <lineage>
        <taxon>Viruses</taxon>
        <taxon>Duplodnaviria</taxon>
        <taxon>Heunggongvirae</taxon>
        <taxon>Uroviricota</taxon>
        <taxon>Caudoviricetes</taxon>
        <taxon>Vilmaviridae</taxon>
        <taxon>Wildcatvirus</taxon>
        <taxon>Wildcatvirus wildcat</taxon>
        <taxon>Mycobacterium virus Wildcat</taxon>
    </lineage>
</organism>
<reference evidence="1 2" key="1">
    <citation type="submission" date="2014-10" db="EMBL/GenBank/DDBJ databases">
        <authorList>
            <person name="Mackenzie J."/>
            <person name="Lekholoane M."/>
            <person name="Leqhaoe R."/>
            <person name="Mcunu Z."/>
            <person name="Mzobe Z."/>
            <person name="Rodel H."/>
            <person name="Seagreen C."/>
            <person name="Mazeka N."/>
            <person name="Larsen M.H."/>
            <person name="Rubin E.J."/>
            <person name="Russell D.A."/>
            <person name="Guerrero C.A."/>
            <person name="Bowman C.A."/>
            <person name="Jacobs-Sera D."/>
            <person name="Hendrix R.W."/>
            <person name="Hatfull G.F."/>
        </authorList>
    </citation>
    <scope>NUCLEOTIDE SEQUENCE [LARGE SCALE GENOMIC DNA]</scope>
</reference>